<dbReference type="InterPro" id="IPR001466">
    <property type="entry name" value="Beta-lactam-related"/>
</dbReference>
<evidence type="ECO:0000259" key="1">
    <source>
        <dbReference type="Pfam" id="PF00144"/>
    </source>
</evidence>
<feature type="domain" description="Beta-lactamase-related" evidence="1">
    <location>
        <begin position="29"/>
        <end position="253"/>
    </location>
</feature>
<dbReference type="InterPro" id="IPR050789">
    <property type="entry name" value="Diverse_Enzym_Activities"/>
</dbReference>
<dbReference type="HOGENOM" id="CLU_089324_0_0_11"/>
<dbReference type="eggNOG" id="COG1680">
    <property type="taxonomic scope" value="Bacteria"/>
</dbReference>
<organism evidence="2 3">
    <name type="scientific">Acidothermus cellulolyticus (strain ATCC 43068 / DSM 8971 / 11B)</name>
    <dbReference type="NCBI Taxonomy" id="351607"/>
    <lineage>
        <taxon>Bacteria</taxon>
        <taxon>Bacillati</taxon>
        <taxon>Actinomycetota</taxon>
        <taxon>Actinomycetes</taxon>
        <taxon>Acidothermales</taxon>
        <taxon>Acidothermaceae</taxon>
        <taxon>Acidothermus</taxon>
    </lineage>
</organism>
<dbReference type="PANTHER" id="PTHR43283:SF15">
    <property type="entry name" value="CONSERVED PROTEIN"/>
    <property type="match status" value="1"/>
</dbReference>
<name>A0LR11_ACIC1</name>
<protein>
    <submittedName>
        <fullName evidence="2">Beta-lactamase</fullName>
    </submittedName>
</protein>
<sequence length="270" mass="28731">MSAFDLLGAWPAPPPAAGVVGPRQTAAGPADEVRPWASVTKPVFAYAVLRLAEAGHVDLDEPCGPPGATVRHLLAHASGLGPDTREPLCAPETRRIYSNAGYEVLGEFLAERTGQDVENIIADLVLSPLGMTRTRLIGSPAHGLRGPLTDLLRFAAELLEPRLVAVETLRSARSVAFPGLSGVLPGFGRQEPNDWGLGFEIRDAKTPHWTAPANSPETFGHFGRSGSFFWIDPVARIGCAVLAGTEFGPWAVEAWPRFSAAVLDEFGSHS</sequence>
<dbReference type="SUPFAM" id="SSF56601">
    <property type="entry name" value="beta-lactamase/transpeptidase-like"/>
    <property type="match status" value="1"/>
</dbReference>
<accession>A0LR11</accession>
<gene>
    <name evidence="2" type="ordered locus">Acel_0095</name>
</gene>
<dbReference type="PANTHER" id="PTHR43283">
    <property type="entry name" value="BETA-LACTAMASE-RELATED"/>
    <property type="match status" value="1"/>
</dbReference>
<proteinExistence type="predicted"/>
<dbReference type="InterPro" id="IPR012338">
    <property type="entry name" value="Beta-lactam/transpept-like"/>
</dbReference>
<dbReference type="EMBL" id="CP000481">
    <property type="protein sequence ID" value="ABK51871.1"/>
    <property type="molecule type" value="Genomic_DNA"/>
</dbReference>
<dbReference type="InParanoid" id="A0LR11"/>
<dbReference type="KEGG" id="ace:Acel_0095"/>
<dbReference type="STRING" id="351607.Acel_0095"/>
<reference evidence="2 3" key="1">
    <citation type="journal article" date="2009" name="Genome Res.">
        <title>Complete genome of the cellulolytic thermophile Acidothermus cellulolyticus 11B provides insights into its ecophysiological and evolutionary adaptations.</title>
        <authorList>
            <person name="Barabote R.D."/>
            <person name="Xie G."/>
            <person name="Leu D.H."/>
            <person name="Normand P."/>
            <person name="Necsulea A."/>
            <person name="Daubin V."/>
            <person name="Medigue C."/>
            <person name="Adney W.S."/>
            <person name="Xu X.C."/>
            <person name="Lapidus A."/>
            <person name="Parales R.E."/>
            <person name="Detter C."/>
            <person name="Pujic P."/>
            <person name="Bruce D."/>
            <person name="Lavire C."/>
            <person name="Challacombe J.F."/>
            <person name="Brettin T.S."/>
            <person name="Berry A.M."/>
        </authorList>
    </citation>
    <scope>NUCLEOTIDE SEQUENCE [LARGE SCALE GENOMIC DNA]</scope>
    <source>
        <strain evidence="3">ATCC 43068 / DSM 8971 / 11B</strain>
    </source>
</reference>
<dbReference type="AlphaFoldDB" id="A0LR11"/>
<dbReference type="Proteomes" id="UP000008221">
    <property type="component" value="Chromosome"/>
</dbReference>
<dbReference type="RefSeq" id="WP_011718935.1">
    <property type="nucleotide sequence ID" value="NC_008578.1"/>
</dbReference>
<evidence type="ECO:0000313" key="2">
    <source>
        <dbReference type="EMBL" id="ABK51871.1"/>
    </source>
</evidence>
<dbReference type="Gene3D" id="3.40.710.10">
    <property type="entry name" value="DD-peptidase/beta-lactamase superfamily"/>
    <property type="match status" value="1"/>
</dbReference>
<dbReference type="Pfam" id="PF00144">
    <property type="entry name" value="Beta-lactamase"/>
    <property type="match status" value="1"/>
</dbReference>
<keyword evidence="3" id="KW-1185">Reference proteome</keyword>
<evidence type="ECO:0000313" key="3">
    <source>
        <dbReference type="Proteomes" id="UP000008221"/>
    </source>
</evidence>
<dbReference type="OrthoDB" id="3336932at2"/>